<proteinExistence type="predicted"/>
<feature type="domain" description="F-box" evidence="1">
    <location>
        <begin position="4"/>
        <end position="41"/>
    </location>
</feature>
<accession>A0AAN4YVI6</accession>
<name>A0AAN4YVI6_9BILA</name>
<evidence type="ECO:0000313" key="2">
    <source>
        <dbReference type="EMBL" id="GMR29812.1"/>
    </source>
</evidence>
<organism evidence="2 3">
    <name type="scientific">Pristionchus mayeri</name>
    <dbReference type="NCBI Taxonomy" id="1317129"/>
    <lineage>
        <taxon>Eukaryota</taxon>
        <taxon>Metazoa</taxon>
        <taxon>Ecdysozoa</taxon>
        <taxon>Nematoda</taxon>
        <taxon>Chromadorea</taxon>
        <taxon>Rhabditida</taxon>
        <taxon>Rhabditina</taxon>
        <taxon>Diplogasteromorpha</taxon>
        <taxon>Diplogasteroidea</taxon>
        <taxon>Neodiplogasteridae</taxon>
        <taxon>Pristionchus</taxon>
    </lineage>
</organism>
<sequence length="336" mass="38018">FLLNLAMDLLPPELLEGIFTLLPWNDQLRLRLTCRKLNAAITPRLLNSERCELAHINLKQMFPNKLILNMRTANAKSAKHFAQLEKRMERVKMLKCDNKEERACVVNLALPTSESEVQPIFEEASIELFQICTIYPLYLDEGKAELLTQLLHGCTVKRAQIVVDYLSVAYLAQTPPFLSAVHCKSVEFVIKFPDFYPMVPYFSDSEFICALVAAGVEEVVFSGDSKGGRQSTKDYTHDTIFQQPFNLLRALINAGITTITYEKSSFWRSEERATPGDMLEFFNEVSALDVLLNITINAHIMNADVLIRGVEANGATLTCENCDNETTTWHKTIISK</sequence>
<dbReference type="Proteomes" id="UP001328107">
    <property type="component" value="Unassembled WGS sequence"/>
</dbReference>
<comment type="caution">
    <text evidence="2">The sequence shown here is derived from an EMBL/GenBank/DDBJ whole genome shotgun (WGS) entry which is preliminary data.</text>
</comment>
<dbReference type="CDD" id="cd09917">
    <property type="entry name" value="F-box_SF"/>
    <property type="match status" value="1"/>
</dbReference>
<dbReference type="AlphaFoldDB" id="A0AAN4YVI6"/>
<dbReference type="PROSITE" id="PS50181">
    <property type="entry name" value="FBOX"/>
    <property type="match status" value="1"/>
</dbReference>
<evidence type="ECO:0000259" key="1">
    <source>
        <dbReference type="PROSITE" id="PS50181"/>
    </source>
</evidence>
<protein>
    <recommendedName>
        <fullName evidence="1">F-box domain-containing protein</fullName>
    </recommendedName>
</protein>
<dbReference type="EMBL" id="BTRK01000001">
    <property type="protein sequence ID" value="GMR29812.1"/>
    <property type="molecule type" value="Genomic_DNA"/>
</dbReference>
<gene>
    <name evidence="2" type="ORF">PMAYCL1PPCAC_00007</name>
</gene>
<feature type="non-terminal residue" evidence="2">
    <location>
        <position position="1"/>
    </location>
</feature>
<dbReference type="SMART" id="SM00256">
    <property type="entry name" value="FBOX"/>
    <property type="match status" value="1"/>
</dbReference>
<evidence type="ECO:0000313" key="3">
    <source>
        <dbReference type="Proteomes" id="UP001328107"/>
    </source>
</evidence>
<dbReference type="Pfam" id="PF12937">
    <property type="entry name" value="F-box-like"/>
    <property type="match status" value="1"/>
</dbReference>
<keyword evidence="3" id="KW-1185">Reference proteome</keyword>
<dbReference type="InterPro" id="IPR036047">
    <property type="entry name" value="F-box-like_dom_sf"/>
</dbReference>
<dbReference type="SUPFAM" id="SSF81383">
    <property type="entry name" value="F-box domain"/>
    <property type="match status" value="1"/>
</dbReference>
<reference evidence="3" key="1">
    <citation type="submission" date="2022-10" db="EMBL/GenBank/DDBJ databases">
        <title>Genome assembly of Pristionchus species.</title>
        <authorList>
            <person name="Yoshida K."/>
            <person name="Sommer R.J."/>
        </authorList>
    </citation>
    <scope>NUCLEOTIDE SEQUENCE [LARGE SCALE GENOMIC DNA]</scope>
    <source>
        <strain evidence="3">RS5460</strain>
    </source>
</reference>
<dbReference type="InterPro" id="IPR001810">
    <property type="entry name" value="F-box_dom"/>
</dbReference>